<gene>
    <name evidence="2" type="ORF">BCLFYP20_01933</name>
</gene>
<dbReference type="InterPro" id="IPR025272">
    <property type="entry name" value="SocA_Panacea"/>
</dbReference>
<proteinExistence type="predicted"/>
<organism evidence="2">
    <name type="scientific">Bacteroides caccae</name>
    <dbReference type="NCBI Taxonomy" id="47678"/>
    <lineage>
        <taxon>Bacteria</taxon>
        <taxon>Pseudomonadati</taxon>
        <taxon>Bacteroidota</taxon>
        <taxon>Bacteroidia</taxon>
        <taxon>Bacteroidales</taxon>
        <taxon>Bacteroidaceae</taxon>
        <taxon>Bacteroides</taxon>
    </lineage>
</organism>
<evidence type="ECO:0000259" key="1">
    <source>
        <dbReference type="Pfam" id="PF13274"/>
    </source>
</evidence>
<feature type="domain" description="Antitoxin SocA-like Panacea" evidence="1">
    <location>
        <begin position="44"/>
        <end position="160"/>
    </location>
</feature>
<name>A0A6N2T5T5_9BACE</name>
<accession>A0A6N2T5T5</accession>
<dbReference type="Pfam" id="PF13274">
    <property type="entry name" value="SocA_Panacea"/>
    <property type="match status" value="1"/>
</dbReference>
<sequence length="202" mass="23002">MLYLHQKKSKGMKIKELTIDEMLKLKAVVLYVINKCDEIDYFHLFKILYFADRAHYAKYGRRIIQDTFCALPKGPVPSVLFDAIKVATKQATAVNNSPLSIISNSIESPDSAYYFILSTKELPDMEELSQSDIDCLDASIKENKNVDIDTLSTKSHDEAWRNAWEKQKAHPMDAILMAKAGGANESMIEYIKENEEINKLAF</sequence>
<evidence type="ECO:0000313" key="2">
    <source>
        <dbReference type="EMBL" id="VYT00965.1"/>
    </source>
</evidence>
<reference evidence="2" key="1">
    <citation type="submission" date="2019-11" db="EMBL/GenBank/DDBJ databases">
        <authorList>
            <person name="Feng L."/>
        </authorList>
    </citation>
    <scope>NUCLEOTIDE SEQUENCE</scope>
    <source>
        <strain evidence="2">BcaccaeLFYP20</strain>
    </source>
</reference>
<dbReference type="EMBL" id="CACRTB010000007">
    <property type="protein sequence ID" value="VYT00965.1"/>
    <property type="molecule type" value="Genomic_DNA"/>
</dbReference>
<dbReference type="AlphaFoldDB" id="A0A6N2T5T5"/>
<protein>
    <recommendedName>
        <fullName evidence="1">Antitoxin SocA-like Panacea domain-containing protein</fullName>
    </recommendedName>
</protein>